<feature type="compositionally biased region" description="Basic residues" evidence="1">
    <location>
        <begin position="161"/>
        <end position="173"/>
    </location>
</feature>
<protein>
    <submittedName>
        <fullName evidence="2">Uncharacterized protein</fullName>
    </submittedName>
</protein>
<dbReference type="EMBL" id="UYRX01000354">
    <property type="protein sequence ID" value="VDK80752.1"/>
    <property type="molecule type" value="Genomic_DNA"/>
</dbReference>
<feature type="compositionally biased region" description="Basic and acidic residues" evidence="1">
    <location>
        <begin position="346"/>
        <end position="355"/>
    </location>
</feature>
<feature type="compositionally biased region" description="Basic and acidic residues" evidence="1">
    <location>
        <begin position="174"/>
        <end position="194"/>
    </location>
</feature>
<reference evidence="2 3" key="1">
    <citation type="submission" date="2018-08" db="EMBL/GenBank/DDBJ databases">
        <authorList>
            <person name="Laetsch R D."/>
            <person name="Stevens L."/>
            <person name="Kumar S."/>
            <person name="Blaxter L. M."/>
        </authorList>
    </citation>
    <scope>NUCLEOTIDE SEQUENCE [LARGE SCALE GENOMIC DNA]</scope>
</reference>
<dbReference type="AlphaFoldDB" id="A0A3P6SY76"/>
<dbReference type="STRING" id="42156.A0A3P6SY76"/>
<name>A0A3P6SY76_LITSI</name>
<sequence length="478" mass="51111">MANKPQITFARIVSGTTDMDDTGAGSVMATQFPVTVAVASTTIAATITATTATVTTTTTTTTTATATAAGITDTVTTEIASNEVTDVSTTTMGSVNQMSSTAPGDVCGVTTSSVPNSLGKSKDGLHQRCIEERKPDSSSNAHIQRSIQFGQQQQNQCHQQIQRRSKPRHKTDRLRKDDSVLSAGKEESEIHAEQPEIVLGPAPLPTVNAWFKQSTAEIKESKEDGIVNPQISSTKEANSQEISLSSKAVADDKDSVIKLVAQETLTFTSENSSNKTVKPSHSGQTKQEEQLDAEAANVDDKAWPSLNEAVNEELKQESVINNAKGSGHEPVKVTDSSEAAACYADVRQDRDRENENNGSGGKSSRSGKAWKKLDIDVDYAGREVQGRRGNSVSSGKSDHPQKTSRRGPNFAKQQTVKEESNPHCGIITDHPAEKKIVPALAPASLSGCAQPLSCIAPALMYSPECATVCEEYAEEDYW</sequence>
<accession>A0A3P6SY76</accession>
<dbReference type="Proteomes" id="UP000277928">
    <property type="component" value="Unassembled WGS sequence"/>
</dbReference>
<evidence type="ECO:0000313" key="3">
    <source>
        <dbReference type="Proteomes" id="UP000277928"/>
    </source>
</evidence>
<dbReference type="OMA" id="NKSGKAW"/>
<feature type="region of interest" description="Disordered" evidence="1">
    <location>
        <begin position="318"/>
        <end position="337"/>
    </location>
</feature>
<feature type="region of interest" description="Disordered" evidence="1">
    <location>
        <begin position="149"/>
        <end position="194"/>
    </location>
</feature>
<evidence type="ECO:0000313" key="2">
    <source>
        <dbReference type="EMBL" id="VDK80752.1"/>
    </source>
</evidence>
<gene>
    <name evidence="2" type="ORF">NLS_LOCUS5038</name>
</gene>
<feature type="region of interest" description="Disordered" evidence="1">
    <location>
        <begin position="382"/>
        <end position="421"/>
    </location>
</feature>
<feature type="compositionally biased region" description="Low complexity" evidence="1">
    <location>
        <begin position="149"/>
        <end position="160"/>
    </location>
</feature>
<evidence type="ECO:0000256" key="1">
    <source>
        <dbReference type="SAM" id="MobiDB-lite"/>
    </source>
</evidence>
<feature type="region of interest" description="Disordered" evidence="1">
    <location>
        <begin position="268"/>
        <end position="296"/>
    </location>
</feature>
<dbReference type="OrthoDB" id="5857678at2759"/>
<organism evidence="2 3">
    <name type="scientific">Litomosoides sigmodontis</name>
    <name type="common">Filarial nematode worm</name>
    <dbReference type="NCBI Taxonomy" id="42156"/>
    <lineage>
        <taxon>Eukaryota</taxon>
        <taxon>Metazoa</taxon>
        <taxon>Ecdysozoa</taxon>
        <taxon>Nematoda</taxon>
        <taxon>Chromadorea</taxon>
        <taxon>Rhabditida</taxon>
        <taxon>Spirurina</taxon>
        <taxon>Spiruromorpha</taxon>
        <taxon>Filarioidea</taxon>
        <taxon>Onchocercidae</taxon>
        <taxon>Litomosoides</taxon>
    </lineage>
</organism>
<feature type="compositionally biased region" description="Polar residues" evidence="1">
    <location>
        <begin position="268"/>
        <end position="285"/>
    </location>
</feature>
<feature type="region of interest" description="Disordered" evidence="1">
    <location>
        <begin position="345"/>
        <end position="369"/>
    </location>
</feature>
<keyword evidence="3" id="KW-1185">Reference proteome</keyword>
<proteinExistence type="predicted"/>